<reference evidence="1 2" key="1">
    <citation type="submission" date="2011-02" db="EMBL/GenBank/DDBJ databases">
        <authorList>
            <person name="Durkin A.S."/>
            <person name="Madupu R."/>
            <person name="Torralba M."/>
            <person name="Gillis M."/>
            <person name="Methe B."/>
            <person name="Sutton G."/>
            <person name="Nelson K.E."/>
        </authorList>
    </citation>
    <scope>NUCLEOTIDE SEQUENCE [LARGE SCALE GENOMIC DNA]</scope>
    <source>
        <strain evidence="1 2">CRIS 18C-A</strain>
    </source>
</reference>
<evidence type="ECO:0000313" key="2">
    <source>
        <dbReference type="Proteomes" id="UP000003155"/>
    </source>
</evidence>
<dbReference type="AlphaFoldDB" id="F0H434"/>
<name>F0H434_9BACT</name>
<evidence type="ECO:0000313" key="1">
    <source>
        <dbReference type="EMBL" id="EGC87428.1"/>
    </source>
</evidence>
<gene>
    <name evidence="1" type="ORF">HMPREF9303_0775</name>
</gene>
<comment type="caution">
    <text evidence="1">The sequence shown here is derived from an EMBL/GenBank/DDBJ whole genome shotgun (WGS) entry which is preliminary data.</text>
</comment>
<accession>F0H434</accession>
<keyword evidence="2" id="KW-1185">Reference proteome</keyword>
<dbReference type="EMBL" id="AEXO01000011">
    <property type="protein sequence ID" value="EGC87428.1"/>
    <property type="molecule type" value="Genomic_DNA"/>
</dbReference>
<dbReference type="Proteomes" id="UP000003155">
    <property type="component" value="Unassembled WGS sequence"/>
</dbReference>
<protein>
    <submittedName>
        <fullName evidence="1">Uncharacterized protein</fullName>
    </submittedName>
</protein>
<organism evidence="1 2">
    <name type="scientific">Prevotella denticola CRIS 18C-A</name>
    <dbReference type="NCBI Taxonomy" id="944557"/>
    <lineage>
        <taxon>Bacteria</taxon>
        <taxon>Pseudomonadati</taxon>
        <taxon>Bacteroidota</taxon>
        <taxon>Bacteroidia</taxon>
        <taxon>Bacteroidales</taxon>
        <taxon>Prevotellaceae</taxon>
        <taxon>Prevotella</taxon>
    </lineage>
</organism>
<sequence length="42" mass="4936">MKIYYNKVKNRLLNQIPTIRGCRFAQYATALHNTQLACTTYN</sequence>
<proteinExistence type="predicted"/>